<sequence length="116" mass="12784">MDFQTFASVVVNPKEQVKVSLEDSIWTMTSVAIVVKDDLPKEGRVVLYVSNYDEKGEIGKKIAIAPLRVCECEVINIDLQTYGPIVFSTEGADISVSISGCTSRSYPLIVERTPIQ</sequence>
<reference evidence="1 2" key="1">
    <citation type="submission" date="2024-04" db="EMBL/GenBank/DDBJ databases">
        <title>Tritrichomonas musculus Genome.</title>
        <authorList>
            <person name="Alves-Ferreira E."/>
            <person name="Grigg M."/>
            <person name="Lorenzi H."/>
            <person name="Galac M."/>
        </authorList>
    </citation>
    <scope>NUCLEOTIDE SEQUENCE [LARGE SCALE GENOMIC DNA]</scope>
    <source>
        <strain evidence="1 2">EAF2021</strain>
    </source>
</reference>
<evidence type="ECO:0000313" key="2">
    <source>
        <dbReference type="Proteomes" id="UP001470230"/>
    </source>
</evidence>
<evidence type="ECO:0008006" key="3">
    <source>
        <dbReference type="Google" id="ProtNLM"/>
    </source>
</evidence>
<proteinExistence type="predicted"/>
<dbReference type="EMBL" id="JAPFFF010000007">
    <property type="protein sequence ID" value="KAK8886080.1"/>
    <property type="molecule type" value="Genomic_DNA"/>
</dbReference>
<evidence type="ECO:0000313" key="1">
    <source>
        <dbReference type="EMBL" id="KAK8886080.1"/>
    </source>
</evidence>
<name>A0ABR2K4L3_9EUKA</name>
<keyword evidence="2" id="KW-1185">Reference proteome</keyword>
<gene>
    <name evidence="1" type="ORF">M9Y10_041540</name>
</gene>
<organism evidence="1 2">
    <name type="scientific">Tritrichomonas musculus</name>
    <dbReference type="NCBI Taxonomy" id="1915356"/>
    <lineage>
        <taxon>Eukaryota</taxon>
        <taxon>Metamonada</taxon>
        <taxon>Parabasalia</taxon>
        <taxon>Tritrichomonadida</taxon>
        <taxon>Tritrichomonadidae</taxon>
        <taxon>Tritrichomonas</taxon>
    </lineage>
</organism>
<accession>A0ABR2K4L3</accession>
<comment type="caution">
    <text evidence="1">The sequence shown here is derived from an EMBL/GenBank/DDBJ whole genome shotgun (WGS) entry which is preliminary data.</text>
</comment>
<protein>
    <recommendedName>
        <fullName evidence="3">Nucleoplasmin-like domain-containing protein</fullName>
    </recommendedName>
</protein>
<dbReference type="Proteomes" id="UP001470230">
    <property type="component" value="Unassembled WGS sequence"/>
</dbReference>